<keyword evidence="1" id="KW-0472">Membrane</keyword>
<reference evidence="2" key="1">
    <citation type="journal article" date="2023" name="Mol. Phylogenet. Evol.">
        <title>Genome-scale phylogeny and comparative genomics of the fungal order Sordariales.</title>
        <authorList>
            <person name="Hensen N."/>
            <person name="Bonometti L."/>
            <person name="Westerberg I."/>
            <person name="Brannstrom I.O."/>
            <person name="Guillou S."/>
            <person name="Cros-Aarteil S."/>
            <person name="Calhoun S."/>
            <person name="Haridas S."/>
            <person name="Kuo A."/>
            <person name="Mondo S."/>
            <person name="Pangilinan J."/>
            <person name="Riley R."/>
            <person name="LaButti K."/>
            <person name="Andreopoulos B."/>
            <person name="Lipzen A."/>
            <person name="Chen C."/>
            <person name="Yan M."/>
            <person name="Daum C."/>
            <person name="Ng V."/>
            <person name="Clum A."/>
            <person name="Steindorff A."/>
            <person name="Ohm R.A."/>
            <person name="Martin F."/>
            <person name="Silar P."/>
            <person name="Natvig D.O."/>
            <person name="Lalanne C."/>
            <person name="Gautier V."/>
            <person name="Ament-Velasquez S.L."/>
            <person name="Kruys A."/>
            <person name="Hutchinson M.I."/>
            <person name="Powell A.J."/>
            <person name="Barry K."/>
            <person name="Miller A.N."/>
            <person name="Grigoriev I.V."/>
            <person name="Debuchy R."/>
            <person name="Gladieux P."/>
            <person name="Hiltunen Thoren M."/>
            <person name="Johannesson H."/>
        </authorList>
    </citation>
    <scope>NUCLEOTIDE SEQUENCE</scope>
    <source>
        <strain evidence="2">CBS 990.96</strain>
    </source>
</reference>
<feature type="transmembrane region" description="Helical" evidence="1">
    <location>
        <begin position="90"/>
        <end position="108"/>
    </location>
</feature>
<proteinExistence type="predicted"/>
<dbReference type="Proteomes" id="UP001301958">
    <property type="component" value="Unassembled WGS sequence"/>
</dbReference>
<evidence type="ECO:0000256" key="1">
    <source>
        <dbReference type="SAM" id="Phobius"/>
    </source>
</evidence>
<feature type="transmembrane region" description="Helical" evidence="1">
    <location>
        <begin position="306"/>
        <end position="327"/>
    </location>
</feature>
<keyword evidence="3" id="KW-1185">Reference proteome</keyword>
<sequence length="385" mass="43286">MVSADSLSSITHQTLAADDWPENRQQLAMLYINYYTRGNILAWIALMNATTELDSYAIFTTTIPPNIVGIGNNVFKIIPESERFSLVSSFYGPGNCICWFLLLVSVAINQTADTMTNDPVAAITFPVVAVGDYIYLVLTNYSDMANGGAWSTPITSDVQFVASIEAPLIICEAFIARSALLYLLSARKGHIKRMTIMMIVTILCLLVEYIHAVIFKPKFRSTTPSPEPPSPEPGFTGVYSALLVGNFLFQLTPVFIGIFCWSILTMVLFVVEVIFKLCHERRDRKRRDLDEDEELKEIKKNKNWLWPGRITSFMSGCLAVVVGLASVEIKYGTAYPPKFRFHRFRYIPKGSVSMADMDQAIALWGRLMTLMFSLRRAWKGSRTTS</sequence>
<organism evidence="2 3">
    <name type="scientific">Podospora fimiseda</name>
    <dbReference type="NCBI Taxonomy" id="252190"/>
    <lineage>
        <taxon>Eukaryota</taxon>
        <taxon>Fungi</taxon>
        <taxon>Dikarya</taxon>
        <taxon>Ascomycota</taxon>
        <taxon>Pezizomycotina</taxon>
        <taxon>Sordariomycetes</taxon>
        <taxon>Sordariomycetidae</taxon>
        <taxon>Sordariales</taxon>
        <taxon>Podosporaceae</taxon>
        <taxon>Podospora</taxon>
    </lineage>
</organism>
<feature type="transmembrane region" description="Helical" evidence="1">
    <location>
        <begin position="196"/>
        <end position="215"/>
    </location>
</feature>
<feature type="transmembrane region" description="Helical" evidence="1">
    <location>
        <begin position="254"/>
        <end position="277"/>
    </location>
</feature>
<protein>
    <submittedName>
        <fullName evidence="2">Uncharacterized protein</fullName>
    </submittedName>
</protein>
<dbReference type="EMBL" id="MU865569">
    <property type="protein sequence ID" value="KAK4221239.1"/>
    <property type="molecule type" value="Genomic_DNA"/>
</dbReference>
<keyword evidence="1" id="KW-0812">Transmembrane</keyword>
<feature type="transmembrane region" description="Helical" evidence="1">
    <location>
        <begin position="158"/>
        <end position="184"/>
    </location>
</feature>
<feature type="transmembrane region" description="Helical" evidence="1">
    <location>
        <begin position="120"/>
        <end position="138"/>
    </location>
</feature>
<comment type="caution">
    <text evidence="2">The sequence shown here is derived from an EMBL/GenBank/DDBJ whole genome shotgun (WGS) entry which is preliminary data.</text>
</comment>
<evidence type="ECO:0000313" key="3">
    <source>
        <dbReference type="Proteomes" id="UP001301958"/>
    </source>
</evidence>
<reference evidence="2" key="2">
    <citation type="submission" date="2023-05" db="EMBL/GenBank/DDBJ databases">
        <authorList>
            <consortium name="Lawrence Berkeley National Laboratory"/>
            <person name="Steindorff A."/>
            <person name="Hensen N."/>
            <person name="Bonometti L."/>
            <person name="Westerberg I."/>
            <person name="Brannstrom I.O."/>
            <person name="Guillou S."/>
            <person name="Cros-Aarteil S."/>
            <person name="Calhoun S."/>
            <person name="Haridas S."/>
            <person name="Kuo A."/>
            <person name="Mondo S."/>
            <person name="Pangilinan J."/>
            <person name="Riley R."/>
            <person name="Labutti K."/>
            <person name="Andreopoulos B."/>
            <person name="Lipzen A."/>
            <person name="Chen C."/>
            <person name="Yanf M."/>
            <person name="Daum C."/>
            <person name="Ng V."/>
            <person name="Clum A."/>
            <person name="Ohm R."/>
            <person name="Martin F."/>
            <person name="Silar P."/>
            <person name="Natvig D."/>
            <person name="Lalanne C."/>
            <person name="Gautier V."/>
            <person name="Ament-Velasquez S.L."/>
            <person name="Kruys A."/>
            <person name="Hutchinson M.I."/>
            <person name="Powell A.J."/>
            <person name="Barry K."/>
            <person name="Miller A.N."/>
            <person name="Grigoriev I.V."/>
            <person name="Debuchy R."/>
            <person name="Gladieux P."/>
            <person name="Thoren M.H."/>
            <person name="Johannesson H."/>
        </authorList>
    </citation>
    <scope>NUCLEOTIDE SEQUENCE</scope>
    <source>
        <strain evidence="2">CBS 990.96</strain>
    </source>
</reference>
<accession>A0AAN6YL11</accession>
<keyword evidence="1" id="KW-1133">Transmembrane helix</keyword>
<gene>
    <name evidence="2" type="ORF">QBC38DRAFT_505066</name>
</gene>
<evidence type="ECO:0000313" key="2">
    <source>
        <dbReference type="EMBL" id="KAK4221239.1"/>
    </source>
</evidence>
<dbReference type="AlphaFoldDB" id="A0AAN6YL11"/>
<name>A0AAN6YL11_9PEZI</name>